<dbReference type="Pfam" id="PF13489">
    <property type="entry name" value="Methyltransf_23"/>
    <property type="match status" value="1"/>
</dbReference>
<dbReference type="RefSeq" id="WP_013596654.1">
    <property type="nucleotide sequence ID" value="NC_015138.1"/>
</dbReference>
<reference evidence="1" key="1">
    <citation type="submission" date="2011-02" db="EMBL/GenBank/DDBJ databases">
        <title>Complete sequence of Acidovorax avenae subsp. avenae ATCC 19860.</title>
        <authorList>
            <consortium name="US DOE Joint Genome Institute"/>
            <person name="Lucas S."/>
            <person name="Copeland A."/>
            <person name="Lapidus A."/>
            <person name="Cheng J.-F."/>
            <person name="Goodwin L."/>
            <person name="Pitluck S."/>
            <person name="Chertkov O."/>
            <person name="Held B."/>
            <person name="Detter J.C."/>
            <person name="Han C."/>
            <person name="Tapia R."/>
            <person name="Land M."/>
            <person name="Hauser L."/>
            <person name="Kyrpides N."/>
            <person name="Ivanova N."/>
            <person name="Ovchinnikova G."/>
            <person name="Pagani I."/>
            <person name="Gordon S."/>
            <person name="Woyke T."/>
        </authorList>
    </citation>
    <scope>NUCLEOTIDE SEQUENCE</scope>
    <source>
        <strain evidence="1">ATCC 19860</strain>
    </source>
</reference>
<accession>F0Q6X7</accession>
<sequence>MDEKTFLESLAATYTTADSPQDAAIRSMAMRAFTPHFTPHSHALELGCDFGYMTQLLAPHFESLTVVDGSSVFLQKARSHGIPNAVFIQSLFEEFESTTTYEHIFLSYVLEHVIDPRALLRKVRTLLAPRGKVFIVVPNARALSRQMARHMGLVDDLYELTDNDRRHGHRRTYDRVQLARDISAGGLSSVHTGGLMLKPFADFQMNAMFAGGILGASQLEGLYQLGLEYPDLAGSLFSICCAAS</sequence>
<dbReference type="GeneID" id="34238493"/>
<protein>
    <submittedName>
        <fullName evidence="1">Methyltransferase type 12</fullName>
    </submittedName>
</protein>
<name>F0Q6X7_PARA1</name>
<dbReference type="OrthoDB" id="8564939at2"/>
<keyword evidence="1" id="KW-0808">Transferase</keyword>
<dbReference type="Gene3D" id="3.40.50.150">
    <property type="entry name" value="Vaccinia Virus protein VP39"/>
    <property type="match status" value="1"/>
</dbReference>
<dbReference type="HOGENOM" id="CLU_100577_0_0_4"/>
<organism evidence="1 2">
    <name type="scientific">Paracidovorax avenae (strain ATCC 19860 / DSM 7227 / CCUG 15838 / JCM 20985 / LMG 2117 / NCPPB 1011)</name>
    <name type="common">Acidovorax avenae</name>
    <dbReference type="NCBI Taxonomy" id="643561"/>
    <lineage>
        <taxon>Bacteria</taxon>
        <taxon>Pseudomonadati</taxon>
        <taxon>Pseudomonadota</taxon>
        <taxon>Betaproteobacteria</taxon>
        <taxon>Burkholderiales</taxon>
        <taxon>Comamonadaceae</taxon>
        <taxon>Paracidovorax</taxon>
    </lineage>
</organism>
<gene>
    <name evidence="1" type="ordered locus">Acav_4301</name>
</gene>
<keyword evidence="2" id="KW-1185">Reference proteome</keyword>
<dbReference type="KEGG" id="aaa:Acav_4301"/>
<dbReference type="PANTHER" id="PTHR43861:SF1">
    <property type="entry name" value="TRANS-ACONITATE 2-METHYLTRANSFERASE"/>
    <property type="match status" value="1"/>
</dbReference>
<dbReference type="AlphaFoldDB" id="F0Q6X7"/>
<evidence type="ECO:0000313" key="1">
    <source>
        <dbReference type="EMBL" id="ADX48185.1"/>
    </source>
</evidence>
<proteinExistence type="predicted"/>
<dbReference type="CDD" id="cd02440">
    <property type="entry name" value="AdoMet_MTases"/>
    <property type="match status" value="1"/>
</dbReference>
<dbReference type="PANTHER" id="PTHR43861">
    <property type="entry name" value="TRANS-ACONITATE 2-METHYLTRANSFERASE-RELATED"/>
    <property type="match status" value="1"/>
</dbReference>
<dbReference type="GO" id="GO:0032259">
    <property type="term" value="P:methylation"/>
    <property type="evidence" value="ECO:0007669"/>
    <property type="project" value="UniProtKB-KW"/>
</dbReference>
<dbReference type="InterPro" id="IPR029063">
    <property type="entry name" value="SAM-dependent_MTases_sf"/>
</dbReference>
<dbReference type="SUPFAM" id="SSF53335">
    <property type="entry name" value="S-adenosyl-L-methionine-dependent methyltransferases"/>
    <property type="match status" value="1"/>
</dbReference>
<evidence type="ECO:0000313" key="2">
    <source>
        <dbReference type="Proteomes" id="UP000002482"/>
    </source>
</evidence>
<keyword evidence="1" id="KW-0489">Methyltransferase</keyword>
<dbReference type="EMBL" id="CP002521">
    <property type="protein sequence ID" value="ADX48185.1"/>
    <property type="molecule type" value="Genomic_DNA"/>
</dbReference>
<dbReference type="GO" id="GO:0008168">
    <property type="term" value="F:methyltransferase activity"/>
    <property type="evidence" value="ECO:0007669"/>
    <property type="project" value="UniProtKB-KW"/>
</dbReference>
<dbReference type="Proteomes" id="UP000002482">
    <property type="component" value="Chromosome"/>
</dbReference>